<evidence type="ECO:0000256" key="1">
    <source>
        <dbReference type="SAM" id="MobiDB-lite"/>
    </source>
</evidence>
<sequence length="297" mass="34742">MNLDFNLVRLLFFGYILHLSKAGGGGKHEKVHVKIHVPHLINKHHHTKIVYIHQPVHKSEPKKPVVVHHHHHHKHDHGHKHKHGHNHGHKHDHKHKHGHNHKHQHIRHHHYGDTPHHHHHHKKQRYTAREHFFEHVPGDGYTTSHKSLNNEKFHSHVSKHPFRSIPPSSPVFKNNYRVTENYNDYGPANNDGYYQYPPLNSYVNADAEYVTTSGNEDESEESGSITGDDHENLNEYSPEVNYEYTHEPVHNEGYYDYEEETRKQLVSVGPKNHLLVSKTISVGDNDGRYVTRSTELI</sequence>
<comment type="caution">
    <text evidence="3">The sequence shown here is derived from an EMBL/GenBank/DDBJ whole genome shotgun (WGS) entry which is preliminary data.</text>
</comment>
<evidence type="ECO:0000256" key="2">
    <source>
        <dbReference type="SAM" id="SignalP"/>
    </source>
</evidence>
<feature type="chain" id="PRO_5043374011" evidence="2">
    <location>
        <begin position="23"/>
        <end position="297"/>
    </location>
</feature>
<reference evidence="3 4" key="1">
    <citation type="submission" date="2023-03" db="EMBL/GenBank/DDBJ databases">
        <title>Genome insight into feeding habits of ladybird beetles.</title>
        <authorList>
            <person name="Li H.-S."/>
            <person name="Huang Y.-H."/>
            <person name="Pang H."/>
        </authorList>
    </citation>
    <scope>NUCLEOTIDE SEQUENCE [LARGE SCALE GENOMIC DNA]</scope>
    <source>
        <strain evidence="3">SYSU_2023b</strain>
        <tissue evidence="3">Whole body</tissue>
    </source>
</reference>
<dbReference type="AlphaFoldDB" id="A0AAW1UB68"/>
<evidence type="ECO:0000313" key="4">
    <source>
        <dbReference type="Proteomes" id="UP001431783"/>
    </source>
</evidence>
<feature type="region of interest" description="Disordered" evidence="1">
    <location>
        <begin position="68"/>
        <end position="98"/>
    </location>
</feature>
<dbReference type="Proteomes" id="UP001431783">
    <property type="component" value="Unassembled WGS sequence"/>
</dbReference>
<accession>A0AAW1UB68</accession>
<organism evidence="3 4">
    <name type="scientific">Henosepilachna vigintioctopunctata</name>
    <dbReference type="NCBI Taxonomy" id="420089"/>
    <lineage>
        <taxon>Eukaryota</taxon>
        <taxon>Metazoa</taxon>
        <taxon>Ecdysozoa</taxon>
        <taxon>Arthropoda</taxon>
        <taxon>Hexapoda</taxon>
        <taxon>Insecta</taxon>
        <taxon>Pterygota</taxon>
        <taxon>Neoptera</taxon>
        <taxon>Endopterygota</taxon>
        <taxon>Coleoptera</taxon>
        <taxon>Polyphaga</taxon>
        <taxon>Cucujiformia</taxon>
        <taxon>Coccinelloidea</taxon>
        <taxon>Coccinellidae</taxon>
        <taxon>Epilachninae</taxon>
        <taxon>Epilachnini</taxon>
        <taxon>Henosepilachna</taxon>
    </lineage>
</organism>
<dbReference type="EMBL" id="JARQZJ010000066">
    <property type="protein sequence ID" value="KAK9880871.1"/>
    <property type="molecule type" value="Genomic_DNA"/>
</dbReference>
<feature type="region of interest" description="Disordered" evidence="1">
    <location>
        <begin position="211"/>
        <end position="234"/>
    </location>
</feature>
<gene>
    <name evidence="3" type="ORF">WA026_013198</name>
</gene>
<proteinExistence type="predicted"/>
<evidence type="ECO:0000313" key="3">
    <source>
        <dbReference type="EMBL" id="KAK9880871.1"/>
    </source>
</evidence>
<keyword evidence="4" id="KW-1185">Reference proteome</keyword>
<name>A0AAW1UB68_9CUCU</name>
<feature type="signal peptide" evidence="2">
    <location>
        <begin position="1"/>
        <end position="22"/>
    </location>
</feature>
<protein>
    <submittedName>
        <fullName evidence="3">Uncharacterized protein</fullName>
    </submittedName>
</protein>
<keyword evidence="2" id="KW-0732">Signal</keyword>